<evidence type="ECO:0000256" key="4">
    <source>
        <dbReference type="RuleBase" id="RU361235"/>
    </source>
</evidence>
<dbReference type="InterPro" id="IPR002168">
    <property type="entry name" value="Lipase_GDXG_HIS_AS"/>
</dbReference>
<comment type="similarity">
    <text evidence="2">Belongs to the 'GDXG' lipolytic enzyme family.</text>
</comment>
<gene>
    <name evidence="6" type="ORF">CSW57_15855</name>
</gene>
<dbReference type="Proteomes" id="UP000225108">
    <property type="component" value="Unassembled WGS sequence"/>
</dbReference>
<comment type="similarity">
    <text evidence="1 4">Belongs to the type-B carboxylesterase/lipase family.</text>
</comment>
<evidence type="ECO:0000256" key="2">
    <source>
        <dbReference type="ARBA" id="ARBA00010515"/>
    </source>
</evidence>
<dbReference type="EC" id="3.1.1.-" evidence="4"/>
<sequence length="520" mass="56545">MVSTSTRVTLSDGVVEGVRDGDIVRWRGIPFAAPPVGDLRLRAPAPAIGWEGVLKADSFRNAAPQNPKYALVERGRKQPVSEDCLTVNVVAPARTSNKPRAVMVFIHGGAYILGSTATPLYYGHDLVRRGDVIFVSMNYRLGPLGYGDFTKYSTPEHPFETNLGLRDQVAALQWVKDNIADFGGDPDNVTIFGESAGGNAVTTLMATPAAGGLFHRAIAESSAPMLTLHQHYAQRFADKMGELLTADTGISDVAEALASASLADIGRAGHRLARWVTRDTPGLLPFGPVVDGDYLPVAPVEAFADGSAHQVPMIIGTNKNEGTLFKRLPQGMLSTEEVITEMFANTEPDAQDRITAAYNGYPSPRSMVQFGGDYIFWVGSVAVTQAHSEHAATYAYRYDYSPKVMRWLGLGATHASELLAVFGIYRGKAGRLLTQLGDRRDALRVTGEVQDQWLAFAKTGEPLPSWPRYTPKVRATRIFDKHSYVEVDPMRARREAWDGFGDYAAKVPGAEAAEETLENV</sequence>
<evidence type="ECO:0000313" key="6">
    <source>
        <dbReference type="EMBL" id="PHV65274.1"/>
    </source>
</evidence>
<dbReference type="InterPro" id="IPR029058">
    <property type="entry name" value="AB_hydrolase_fold"/>
</dbReference>
<dbReference type="Pfam" id="PF00135">
    <property type="entry name" value="COesterase"/>
    <property type="match status" value="1"/>
</dbReference>
<dbReference type="GO" id="GO:0016787">
    <property type="term" value="F:hydrolase activity"/>
    <property type="evidence" value="ECO:0007669"/>
    <property type="project" value="UniProtKB-KW"/>
</dbReference>
<dbReference type="InterPro" id="IPR002018">
    <property type="entry name" value="CarbesteraseB"/>
</dbReference>
<dbReference type="PROSITE" id="PS00122">
    <property type="entry name" value="CARBOXYLESTERASE_B_1"/>
    <property type="match status" value="1"/>
</dbReference>
<evidence type="ECO:0000313" key="7">
    <source>
        <dbReference type="Proteomes" id="UP000225108"/>
    </source>
</evidence>
<keyword evidence="3 4" id="KW-0378">Hydrolase</keyword>
<proteinExistence type="inferred from homology"/>
<evidence type="ECO:0000256" key="1">
    <source>
        <dbReference type="ARBA" id="ARBA00005964"/>
    </source>
</evidence>
<dbReference type="PROSITE" id="PS01173">
    <property type="entry name" value="LIPASE_GDXG_HIS"/>
    <property type="match status" value="1"/>
</dbReference>
<dbReference type="AlphaFoldDB" id="A0A2G3PHH8"/>
<accession>A0A2G3PHH8</accession>
<dbReference type="InterPro" id="IPR019826">
    <property type="entry name" value="Carboxylesterase_B_AS"/>
</dbReference>
<evidence type="ECO:0000259" key="5">
    <source>
        <dbReference type="Pfam" id="PF00135"/>
    </source>
</evidence>
<dbReference type="InterPro" id="IPR019819">
    <property type="entry name" value="Carboxylesterase_B_CS"/>
</dbReference>
<protein>
    <recommendedName>
        <fullName evidence="4">Carboxylic ester hydrolase</fullName>
        <ecNumber evidence="4">3.1.1.-</ecNumber>
    </recommendedName>
</protein>
<reference evidence="6 7" key="1">
    <citation type="submission" date="2017-10" db="EMBL/GenBank/DDBJ databases">
        <title>The draft genome sequence of Williamsia sp. BULT 1.1 isolated from the semi-arid grassland soils from South Africa.</title>
        <authorList>
            <person name="Kabwe M.H."/>
            <person name="Govender N."/>
            <person name="Mutseka Lunga P."/>
            <person name="Vikram S."/>
            <person name="Makhalanyane T.P."/>
        </authorList>
    </citation>
    <scope>NUCLEOTIDE SEQUENCE [LARGE SCALE GENOMIC DNA]</scope>
    <source>
        <strain evidence="6 7">BULT 1.1</strain>
    </source>
</reference>
<organism evidence="6 7">
    <name type="scientific">Williamsia marianensis</name>
    <dbReference type="NCBI Taxonomy" id="85044"/>
    <lineage>
        <taxon>Bacteria</taxon>
        <taxon>Bacillati</taxon>
        <taxon>Actinomycetota</taxon>
        <taxon>Actinomycetes</taxon>
        <taxon>Mycobacteriales</taxon>
        <taxon>Nocardiaceae</taxon>
        <taxon>Williamsia</taxon>
    </lineage>
</organism>
<evidence type="ECO:0000256" key="3">
    <source>
        <dbReference type="ARBA" id="ARBA00022801"/>
    </source>
</evidence>
<comment type="caution">
    <text evidence="6">The sequence shown here is derived from an EMBL/GenBank/DDBJ whole genome shotgun (WGS) entry which is preliminary data.</text>
</comment>
<dbReference type="Gene3D" id="3.40.50.1820">
    <property type="entry name" value="alpha/beta hydrolase"/>
    <property type="match status" value="1"/>
</dbReference>
<dbReference type="PROSITE" id="PS00941">
    <property type="entry name" value="CARBOXYLESTERASE_B_2"/>
    <property type="match status" value="1"/>
</dbReference>
<dbReference type="InterPro" id="IPR050309">
    <property type="entry name" value="Type-B_Carboxylest/Lipase"/>
</dbReference>
<dbReference type="EMBL" id="PEBD01000010">
    <property type="protein sequence ID" value="PHV65274.1"/>
    <property type="molecule type" value="Genomic_DNA"/>
</dbReference>
<feature type="domain" description="Carboxylesterase type B" evidence="5">
    <location>
        <begin position="6"/>
        <end position="473"/>
    </location>
</feature>
<name>A0A2G3PHH8_WILMA</name>
<dbReference type="RefSeq" id="WP_099383685.1">
    <property type="nucleotide sequence ID" value="NZ_PEBD01000010.1"/>
</dbReference>
<dbReference type="PANTHER" id="PTHR11559">
    <property type="entry name" value="CARBOXYLESTERASE"/>
    <property type="match status" value="1"/>
</dbReference>
<dbReference type="SUPFAM" id="SSF53474">
    <property type="entry name" value="alpha/beta-Hydrolases"/>
    <property type="match status" value="1"/>
</dbReference>